<evidence type="ECO:0000313" key="5">
    <source>
        <dbReference type="Proteomes" id="UP000282423"/>
    </source>
</evidence>
<feature type="domain" description="F5/8 type C" evidence="2">
    <location>
        <begin position="306"/>
        <end position="456"/>
    </location>
</feature>
<keyword evidence="5" id="KW-1185">Reference proteome</keyword>
<keyword evidence="1" id="KW-0732">Signal</keyword>
<gene>
    <name evidence="4" type="ORF">D7322_10990</name>
</gene>
<dbReference type="OrthoDB" id="1434826at2"/>
<feature type="signal peptide" evidence="1">
    <location>
        <begin position="1"/>
        <end position="26"/>
    </location>
</feature>
<dbReference type="RefSeq" id="WP_121124163.1">
    <property type="nucleotide sequence ID" value="NZ_RBWS01000008.1"/>
</dbReference>
<name>A0A420VY19_9SPHI</name>
<feature type="chain" id="PRO_5019491750" evidence="1">
    <location>
        <begin position="27"/>
        <end position="459"/>
    </location>
</feature>
<proteinExistence type="predicted"/>
<evidence type="ECO:0000313" key="4">
    <source>
        <dbReference type="EMBL" id="RKO71288.1"/>
    </source>
</evidence>
<dbReference type="InterPro" id="IPR008979">
    <property type="entry name" value="Galactose-bd-like_sf"/>
</dbReference>
<dbReference type="PROSITE" id="PS51257">
    <property type="entry name" value="PROKAR_LIPOPROTEIN"/>
    <property type="match status" value="1"/>
</dbReference>
<organism evidence="4 5">
    <name type="scientific">Sphingobacterium puteale</name>
    <dbReference type="NCBI Taxonomy" id="2420510"/>
    <lineage>
        <taxon>Bacteria</taxon>
        <taxon>Pseudomonadati</taxon>
        <taxon>Bacteroidota</taxon>
        <taxon>Sphingobacteriia</taxon>
        <taxon>Sphingobacteriales</taxon>
        <taxon>Sphingobacteriaceae</taxon>
        <taxon>Sphingobacterium</taxon>
    </lineage>
</organism>
<dbReference type="Pfam" id="PF00754">
    <property type="entry name" value="F5_F8_type_C"/>
    <property type="match status" value="1"/>
</dbReference>
<feature type="domain" description="DOC" evidence="3">
    <location>
        <begin position="294"/>
        <end position="459"/>
    </location>
</feature>
<evidence type="ECO:0000259" key="2">
    <source>
        <dbReference type="PROSITE" id="PS50022"/>
    </source>
</evidence>
<protein>
    <submittedName>
        <fullName evidence="4">Discoidin domain-containing protein</fullName>
    </submittedName>
</protein>
<dbReference type="Gene3D" id="2.60.120.260">
    <property type="entry name" value="Galactose-binding domain-like"/>
    <property type="match status" value="1"/>
</dbReference>
<dbReference type="EMBL" id="RBWS01000008">
    <property type="protein sequence ID" value="RKO71288.1"/>
    <property type="molecule type" value="Genomic_DNA"/>
</dbReference>
<evidence type="ECO:0000256" key="1">
    <source>
        <dbReference type="SAM" id="SignalP"/>
    </source>
</evidence>
<dbReference type="PROSITE" id="PS50022">
    <property type="entry name" value="FA58C_3"/>
    <property type="match status" value="1"/>
</dbReference>
<sequence length="459" mass="51257">MKRIPKMNLRRSFLFAGLLLSFYACKEEELVFPKQEGQEVIVTETRPTAKPTNLTLVSAFNQNIEIHWPALSDRVAKAQISYVDGGEKRVEVTDFAKPTIIHLDELKEYDFALKYLTADATASKVTGVKLTPRPYEVDYKLANVATDKVDGGVKFVFPNTSEKTFKYLINYTVNGENRKLESENSKSDVLIVDKLFDDTKNIDFNITISDAALNRSKTKLVETSPGILPYKTLVPSFAYYYSGQKNAITAWTNTLGEQVTVKVEYTWNGSSKIAQISTSDRDGELLLEGNPTNVHVTLTGKEGASVSFDGVILPPKEFADKASWTATVSDNQAGDGGGAAALIDNNTDTYWHSDWGTPAPFPHWFRIDFGRARFVSKISMIRRKNKDNGFVRYNVEVSVDGNNFATVAKDIEFNPSNDGWQDYILPKTVKARYVRVTMTAPKNQGDAFTHLGEFSAFGY</sequence>
<dbReference type="PROSITE" id="PS51284">
    <property type="entry name" value="DOC"/>
    <property type="match status" value="1"/>
</dbReference>
<reference evidence="4 5" key="1">
    <citation type="submission" date="2018-10" db="EMBL/GenBank/DDBJ databases">
        <title>Sphingobacterium sp. M05W1-28.</title>
        <authorList>
            <person name="Cai H."/>
        </authorList>
    </citation>
    <scope>NUCLEOTIDE SEQUENCE [LARGE SCALE GENOMIC DNA]</scope>
    <source>
        <strain evidence="4 5">M05W1-28</strain>
    </source>
</reference>
<accession>A0A420VY19</accession>
<dbReference type="AlphaFoldDB" id="A0A420VY19"/>
<dbReference type="InterPro" id="IPR000421">
    <property type="entry name" value="FA58C"/>
</dbReference>
<comment type="caution">
    <text evidence="4">The sequence shown here is derived from an EMBL/GenBank/DDBJ whole genome shotgun (WGS) entry which is preliminary data.</text>
</comment>
<dbReference type="SUPFAM" id="SSF49785">
    <property type="entry name" value="Galactose-binding domain-like"/>
    <property type="match status" value="1"/>
</dbReference>
<dbReference type="InterPro" id="IPR004939">
    <property type="entry name" value="APC_su10/DOC_dom"/>
</dbReference>
<dbReference type="Proteomes" id="UP000282423">
    <property type="component" value="Unassembled WGS sequence"/>
</dbReference>
<evidence type="ECO:0000259" key="3">
    <source>
        <dbReference type="PROSITE" id="PS51284"/>
    </source>
</evidence>